<sequence>MSKVTKNSRIADLESKLIVMQTQINILIASAHDSKKRLIALEPDNPFHGKFFEPEPKLKQLDQSVFDGDPEQIRWAVVTSEGAALKFEREPVVMGGLWVWTHRNSCVQHSLIGTYNTTDWQNSLIERDKVELTGSDLCRYIKSRKHWVLAVVSDENDATAEFLQRAIVVTGITSDGRFKCGDITWRYAVPIDHKGEPLTATDVGL</sequence>
<evidence type="ECO:0000313" key="2">
    <source>
        <dbReference type="Proteomes" id="UP000471465"/>
    </source>
</evidence>
<dbReference type="Proteomes" id="UP000471465">
    <property type="component" value="Unassembled WGS sequence"/>
</dbReference>
<dbReference type="EMBL" id="VZIZ01000049">
    <property type="protein sequence ID" value="KAF0567387.1"/>
    <property type="molecule type" value="Genomic_DNA"/>
</dbReference>
<name>A0A6N7BXT5_9GAMM</name>
<evidence type="ECO:0000313" key="1">
    <source>
        <dbReference type="EMBL" id="KAF0567387.1"/>
    </source>
</evidence>
<organism evidence="1 2">
    <name type="scientific">Psychrobacter nivimaris</name>
    <dbReference type="NCBI Taxonomy" id="281738"/>
    <lineage>
        <taxon>Bacteria</taxon>
        <taxon>Pseudomonadati</taxon>
        <taxon>Pseudomonadota</taxon>
        <taxon>Gammaproteobacteria</taxon>
        <taxon>Moraxellales</taxon>
        <taxon>Moraxellaceae</taxon>
        <taxon>Psychrobacter</taxon>
    </lineage>
</organism>
<protein>
    <submittedName>
        <fullName evidence="1">Uncharacterized protein</fullName>
    </submittedName>
</protein>
<reference evidence="1 2" key="1">
    <citation type="submission" date="2019-09" db="EMBL/GenBank/DDBJ databases">
        <title>Draft genome sequence of Psychrobacter nivimaris LAMA 639, in search for biotechnological relevant genes.</title>
        <authorList>
            <person name="Lima A.O.S."/>
            <person name="Staloch B.E.K."/>
            <person name="Freitas R.C."/>
            <person name="Niero H."/>
            <person name="Silva M.A.C."/>
        </authorList>
    </citation>
    <scope>NUCLEOTIDE SEQUENCE [LARGE SCALE GENOMIC DNA]</scope>
    <source>
        <strain evidence="1 2">LAMA 639</strain>
    </source>
</reference>
<gene>
    <name evidence="1" type="ORF">FQV37_2243</name>
</gene>
<accession>A0A6N7BXT5</accession>
<dbReference type="RefSeq" id="WP_160023745.1">
    <property type="nucleotide sequence ID" value="NZ_VZIZ01000049.1"/>
</dbReference>
<dbReference type="AlphaFoldDB" id="A0A6N7BXT5"/>
<proteinExistence type="predicted"/>
<keyword evidence="2" id="KW-1185">Reference proteome</keyword>
<comment type="caution">
    <text evidence="1">The sequence shown here is derived from an EMBL/GenBank/DDBJ whole genome shotgun (WGS) entry which is preliminary data.</text>
</comment>